<evidence type="ECO:0000313" key="1">
    <source>
        <dbReference type="EMBL" id="RZU42322.1"/>
    </source>
</evidence>
<keyword evidence="2" id="KW-1185">Reference proteome</keyword>
<dbReference type="EMBL" id="SHKW01000001">
    <property type="protein sequence ID" value="RZU42322.1"/>
    <property type="molecule type" value="Genomic_DNA"/>
</dbReference>
<dbReference type="Proteomes" id="UP000292958">
    <property type="component" value="Unassembled WGS sequence"/>
</dbReference>
<proteinExistence type="predicted"/>
<reference evidence="1 2" key="1">
    <citation type="submission" date="2019-02" db="EMBL/GenBank/DDBJ databases">
        <title>Genomic Encyclopedia of Archaeal and Bacterial Type Strains, Phase II (KMG-II): from individual species to whole genera.</title>
        <authorList>
            <person name="Goeker M."/>
        </authorList>
    </citation>
    <scope>NUCLEOTIDE SEQUENCE [LARGE SCALE GENOMIC DNA]</scope>
    <source>
        <strain evidence="1 2">DSM 18101</strain>
    </source>
</reference>
<gene>
    <name evidence="1" type="ORF">BDD14_3887</name>
</gene>
<accession>A0A4Q7YWM5</accession>
<name>A0A4Q7YWM5_9BACT</name>
<comment type="caution">
    <text evidence="1">The sequence shown here is derived from an EMBL/GenBank/DDBJ whole genome shotgun (WGS) entry which is preliminary data.</text>
</comment>
<protein>
    <submittedName>
        <fullName evidence="1">Uncharacterized protein</fullName>
    </submittedName>
</protein>
<sequence>MDELRCPKMDLLGIRLIKAYRRIDDTQILADSVSDQVEAEIEITVVQQEMGRHSEECSVCQAIRGRKEILRAFSEGDPAWRGTMAS</sequence>
<evidence type="ECO:0000313" key="2">
    <source>
        <dbReference type="Proteomes" id="UP000292958"/>
    </source>
</evidence>
<organism evidence="1 2">
    <name type="scientific">Edaphobacter modestus</name>
    <dbReference type="NCBI Taxonomy" id="388466"/>
    <lineage>
        <taxon>Bacteria</taxon>
        <taxon>Pseudomonadati</taxon>
        <taxon>Acidobacteriota</taxon>
        <taxon>Terriglobia</taxon>
        <taxon>Terriglobales</taxon>
        <taxon>Acidobacteriaceae</taxon>
        <taxon>Edaphobacter</taxon>
    </lineage>
</organism>
<dbReference type="AlphaFoldDB" id="A0A4Q7YWM5"/>